<dbReference type="Pfam" id="PF07632">
    <property type="entry name" value="Sde182_NH-like"/>
    <property type="match status" value="1"/>
</dbReference>
<dbReference type="EMBL" id="JBIGHY010000008">
    <property type="protein sequence ID" value="MFG6416152.1"/>
    <property type="molecule type" value="Genomic_DNA"/>
</dbReference>
<reference evidence="2 3" key="1">
    <citation type="submission" date="2024-09" db="EMBL/GenBank/DDBJ databases">
        <title>Novel species of the genus Pelomonas and Roseateles isolated from streams.</title>
        <authorList>
            <person name="Lu H."/>
        </authorList>
    </citation>
    <scope>NUCLEOTIDE SEQUENCE [LARGE SCALE GENOMIC DNA]</scope>
    <source>
        <strain evidence="2 3">DC23W</strain>
    </source>
</reference>
<accession>A0ABW7ERU4</accession>
<proteinExistence type="predicted"/>
<organism evidence="2 3">
    <name type="scientific">Pelomonas dachongensis</name>
    <dbReference type="NCBI Taxonomy" id="3299029"/>
    <lineage>
        <taxon>Bacteria</taxon>
        <taxon>Pseudomonadati</taxon>
        <taxon>Pseudomonadota</taxon>
        <taxon>Betaproteobacteria</taxon>
        <taxon>Burkholderiales</taxon>
        <taxon>Sphaerotilaceae</taxon>
        <taxon>Roseateles</taxon>
    </lineage>
</organism>
<dbReference type="InterPro" id="IPR036452">
    <property type="entry name" value="Ribo_hydro-like"/>
</dbReference>
<dbReference type="Gene3D" id="3.90.245.10">
    <property type="entry name" value="Ribonucleoside hydrolase-like"/>
    <property type="match status" value="1"/>
</dbReference>
<evidence type="ECO:0000313" key="2">
    <source>
        <dbReference type="EMBL" id="MFG6416152.1"/>
    </source>
</evidence>
<dbReference type="InterPro" id="IPR011483">
    <property type="entry name" value="Sde182_NH-like"/>
</dbReference>
<dbReference type="Proteomes" id="UP001606300">
    <property type="component" value="Unassembled WGS sequence"/>
</dbReference>
<dbReference type="SUPFAM" id="SSF53590">
    <property type="entry name" value="Nucleoside hydrolase"/>
    <property type="match status" value="1"/>
</dbReference>
<evidence type="ECO:0000313" key="3">
    <source>
        <dbReference type="Proteomes" id="UP001606300"/>
    </source>
</evidence>
<gene>
    <name evidence="2" type="ORF">ACG02S_19855</name>
</gene>
<dbReference type="RefSeq" id="WP_394472221.1">
    <property type="nucleotide sequence ID" value="NZ_JBIGHY010000008.1"/>
</dbReference>
<feature type="domain" description="Cellulose-binding Sde182 nucleoside hydrolase-like" evidence="1">
    <location>
        <begin position="48"/>
        <end position="310"/>
    </location>
</feature>
<comment type="caution">
    <text evidence="2">The sequence shown here is derived from an EMBL/GenBank/DDBJ whole genome shotgun (WGS) entry which is preliminary data.</text>
</comment>
<protein>
    <submittedName>
        <fullName evidence="2">DUF1593 domain-containing protein</fullName>
    </submittedName>
</protein>
<keyword evidence="3" id="KW-1185">Reference proteome</keyword>
<sequence length="352" mass="38946">MLQPSAPAHAAPPPVPTAPRVVVMTDFPPLDVIPVKACGPASPRERCSDPDDIQSMVRLLLYGNELDIEGLVASAATLANVARKRPLLELLDRYAQVQPALAQHDPRYPAAATLKLRTWQGLDGAWGTPKFGTPARPLEQLLGPELDTEASDALIRIVDRPDPRPVWVLGWGGSREIAQALWRVRQTRSADALARFVAKLRLYLVARQDGTTDWLLAEFPSLFIILSERHYMAMFSQSGPDPRLTDLDWLDRHVRRGHGPMAAAYPASGWDPAATGQQEGDSPSFLHLVGALRGVNDAERPGQPGWGGQFQQPDPSRNHWFDHRQGDKAILRAKAQMQAEFAERTSWMRDVP</sequence>
<evidence type="ECO:0000259" key="1">
    <source>
        <dbReference type="Pfam" id="PF07632"/>
    </source>
</evidence>
<name>A0ABW7ERU4_9BURK</name>